<sequence length="228" mass="26088">AQSVNMAAVLSPRPCDSHPEAPGTRSAKDDIEENSSDGSQAPKRRRMGSGDSSRSCDTSSHELGPTYFPAENLTEYKWPPDDTGEYYMLQEQVSEYLGVTSFKRKYPGVNNKPLTVCRGKIELNGFHVIGLTALRSDEVIDLMMKEYPVKHAEYSVILQERERQRITKEYSQMQQQNPQKVEASKVPEYIKKAAKKAAEFNSNFNRERMEERRAYFDLQTHVRCARIL</sequence>
<dbReference type="OMA" id="QENECQQ"/>
<dbReference type="AlphaFoldDB" id="A0A672M1B3"/>
<protein>
    <submittedName>
        <fullName evidence="2">PHD finger protein 10</fullName>
    </submittedName>
</protein>
<dbReference type="InParanoid" id="A0A672M1B3"/>
<evidence type="ECO:0000313" key="2">
    <source>
        <dbReference type="Ensembl" id="ENSSGRP00000028883.1"/>
    </source>
</evidence>
<dbReference type="Ensembl" id="ENSSGRT00000031068.1">
    <property type="protein sequence ID" value="ENSSGRP00000028883.1"/>
    <property type="gene ID" value="ENSSGRG00000016504.1"/>
</dbReference>
<accession>A0A672M1B3</accession>
<feature type="region of interest" description="Disordered" evidence="1">
    <location>
        <begin position="1"/>
        <end position="67"/>
    </location>
</feature>
<evidence type="ECO:0000256" key="1">
    <source>
        <dbReference type="SAM" id="MobiDB-lite"/>
    </source>
</evidence>
<reference evidence="2" key="2">
    <citation type="submission" date="2025-09" db="UniProtKB">
        <authorList>
            <consortium name="Ensembl"/>
        </authorList>
    </citation>
    <scope>IDENTIFICATION</scope>
</reference>
<feature type="compositionally biased region" description="Low complexity" evidence="1">
    <location>
        <begin position="49"/>
        <end position="58"/>
    </location>
</feature>
<organism evidence="2 3">
    <name type="scientific">Sinocyclocheilus grahami</name>
    <name type="common">Dianchi golden-line fish</name>
    <name type="synonym">Barbus grahami</name>
    <dbReference type="NCBI Taxonomy" id="75366"/>
    <lineage>
        <taxon>Eukaryota</taxon>
        <taxon>Metazoa</taxon>
        <taxon>Chordata</taxon>
        <taxon>Craniata</taxon>
        <taxon>Vertebrata</taxon>
        <taxon>Euteleostomi</taxon>
        <taxon>Actinopterygii</taxon>
        <taxon>Neopterygii</taxon>
        <taxon>Teleostei</taxon>
        <taxon>Ostariophysi</taxon>
        <taxon>Cypriniformes</taxon>
        <taxon>Cyprinidae</taxon>
        <taxon>Cyprininae</taxon>
        <taxon>Sinocyclocheilus</taxon>
    </lineage>
</organism>
<dbReference type="Proteomes" id="UP000472262">
    <property type="component" value="Unassembled WGS sequence"/>
</dbReference>
<evidence type="ECO:0000313" key="3">
    <source>
        <dbReference type="Proteomes" id="UP000472262"/>
    </source>
</evidence>
<reference evidence="2" key="1">
    <citation type="submission" date="2025-08" db="UniProtKB">
        <authorList>
            <consortium name="Ensembl"/>
        </authorList>
    </citation>
    <scope>IDENTIFICATION</scope>
</reference>
<name>A0A672M1B3_SINGR</name>
<keyword evidence="3" id="KW-1185">Reference proteome</keyword>
<proteinExistence type="predicted"/>